<dbReference type="OrthoDB" id="10043087at2759"/>
<organism evidence="11 12">
    <name type="scientific">Stichopus japonicus</name>
    <name type="common">Sea cucumber</name>
    <dbReference type="NCBI Taxonomy" id="307972"/>
    <lineage>
        <taxon>Eukaryota</taxon>
        <taxon>Metazoa</taxon>
        <taxon>Echinodermata</taxon>
        <taxon>Eleutherozoa</taxon>
        <taxon>Echinozoa</taxon>
        <taxon>Holothuroidea</taxon>
        <taxon>Aspidochirotacea</taxon>
        <taxon>Aspidochirotida</taxon>
        <taxon>Stichopodidae</taxon>
        <taxon>Apostichopus</taxon>
    </lineage>
</organism>
<feature type="domain" description="EGF-like" evidence="9">
    <location>
        <begin position="1094"/>
        <end position="1136"/>
    </location>
</feature>
<dbReference type="CDD" id="cd00053">
    <property type="entry name" value="EGF"/>
    <property type="match status" value="1"/>
</dbReference>
<dbReference type="SMART" id="SM00181">
    <property type="entry name" value="EGF"/>
    <property type="match status" value="14"/>
</dbReference>
<evidence type="ECO:0008006" key="13">
    <source>
        <dbReference type="Google" id="ProtNLM"/>
    </source>
</evidence>
<keyword evidence="7" id="KW-0812">Transmembrane</keyword>
<protein>
    <recommendedName>
        <fullName evidence="13">Hyalin</fullName>
    </recommendedName>
</protein>
<evidence type="ECO:0000256" key="2">
    <source>
        <dbReference type="ARBA" id="ARBA00022729"/>
    </source>
</evidence>
<feature type="domain" description="EGF-like" evidence="9">
    <location>
        <begin position="994"/>
        <end position="1031"/>
    </location>
</feature>
<accession>A0A2G8KH57</accession>
<dbReference type="PANTHER" id="PTHR24273">
    <property type="entry name" value="FI04643P-RELATED"/>
    <property type="match status" value="1"/>
</dbReference>
<keyword evidence="12" id="KW-1185">Reference proteome</keyword>
<evidence type="ECO:0000313" key="12">
    <source>
        <dbReference type="Proteomes" id="UP000230750"/>
    </source>
</evidence>
<dbReference type="STRING" id="307972.A0A2G8KH57"/>
<proteinExistence type="predicted"/>
<feature type="domain" description="HYR" evidence="10">
    <location>
        <begin position="1804"/>
        <end position="1889"/>
    </location>
</feature>
<evidence type="ECO:0000256" key="5">
    <source>
        <dbReference type="ARBA" id="ARBA00023180"/>
    </source>
</evidence>
<feature type="domain" description="HYR" evidence="10">
    <location>
        <begin position="280"/>
        <end position="362"/>
    </location>
</feature>
<dbReference type="InterPro" id="IPR000859">
    <property type="entry name" value="CUB_dom"/>
</dbReference>
<dbReference type="Pfam" id="PF02494">
    <property type="entry name" value="HYR"/>
    <property type="match status" value="11"/>
</dbReference>
<evidence type="ECO:0000256" key="1">
    <source>
        <dbReference type="ARBA" id="ARBA00022536"/>
    </source>
</evidence>
<feature type="domain" description="EGF-like" evidence="9">
    <location>
        <begin position="865"/>
        <end position="905"/>
    </location>
</feature>
<dbReference type="InterPro" id="IPR001881">
    <property type="entry name" value="EGF-like_Ca-bd_dom"/>
</dbReference>
<dbReference type="InterPro" id="IPR000742">
    <property type="entry name" value="EGF"/>
</dbReference>
<feature type="disulfide bond" evidence="6">
    <location>
        <begin position="936"/>
        <end position="945"/>
    </location>
</feature>
<dbReference type="Gene3D" id="2.60.120.290">
    <property type="entry name" value="Spermadhesin, CUB domain"/>
    <property type="match status" value="2"/>
</dbReference>
<dbReference type="GO" id="GO:0005509">
    <property type="term" value="F:calcium ion binding"/>
    <property type="evidence" value="ECO:0007669"/>
    <property type="project" value="InterPro"/>
</dbReference>
<evidence type="ECO:0000256" key="4">
    <source>
        <dbReference type="ARBA" id="ARBA00023157"/>
    </source>
</evidence>
<evidence type="ECO:0000259" key="10">
    <source>
        <dbReference type="PROSITE" id="PS50825"/>
    </source>
</evidence>
<feature type="disulfide bond" evidence="6">
    <location>
        <begin position="1165"/>
        <end position="1174"/>
    </location>
</feature>
<dbReference type="EMBL" id="MRZV01000588">
    <property type="protein sequence ID" value="PIK47309.1"/>
    <property type="molecule type" value="Genomic_DNA"/>
</dbReference>
<feature type="domain" description="EGF-like" evidence="9">
    <location>
        <begin position="1939"/>
        <end position="1973"/>
    </location>
</feature>
<feature type="domain" description="HYR" evidence="10">
    <location>
        <begin position="702"/>
        <end position="785"/>
    </location>
</feature>
<dbReference type="Pfam" id="PF12661">
    <property type="entry name" value="hEGF"/>
    <property type="match status" value="1"/>
</dbReference>
<feature type="domain" description="EGF-like" evidence="9">
    <location>
        <begin position="1260"/>
        <end position="1296"/>
    </location>
</feature>
<dbReference type="GO" id="GO:0005886">
    <property type="term" value="C:plasma membrane"/>
    <property type="evidence" value="ECO:0007669"/>
    <property type="project" value="UniProtKB-ARBA"/>
</dbReference>
<feature type="domain" description="HYR" evidence="10">
    <location>
        <begin position="24"/>
        <end position="111"/>
    </location>
</feature>
<evidence type="ECO:0000256" key="6">
    <source>
        <dbReference type="PROSITE-ProRule" id="PRU00076"/>
    </source>
</evidence>
<feature type="disulfide bond" evidence="6">
    <location>
        <begin position="1365"/>
        <end position="1374"/>
    </location>
</feature>
<feature type="transmembrane region" description="Helical" evidence="7">
    <location>
        <begin position="1987"/>
        <end position="2014"/>
    </location>
</feature>
<feature type="domain" description="HYR" evidence="10">
    <location>
        <begin position="1178"/>
        <end position="1260"/>
    </location>
</feature>
<dbReference type="PROSITE" id="PS01180">
    <property type="entry name" value="CUB"/>
    <property type="match status" value="1"/>
</dbReference>
<sequence length="2031" mass="216313">MDLFTANQYPLLPSHSKYAHFVTEDTTPPTISGCPANITETIELGQPGRVISWMEPTASDISGTAMLFSRSDAPGIFFAVTVVGLHRTITYDFRDASGNIAICVFYIWIIPVDTTPPTVNSCPTDVLINVELGETEGRATWTEPSSTDLSGTDQLVSRSRAPGTLFPLGDTTVTYLYTDDSGNTATCVFCVTVGTVDNMGPIISGCPADFEVTIELGQTSTTVTWTEPTATDISGFAMLSDRSNAPNDVFFLGNNEVTYVFVDNSNNMAECSFVITISTNDTTPPEILNCPSDIQEMIELGAADPTIFWVEPRAMDLSATRIVSQSNSPGQTFPVGSTVVTYSFADTSDNDAICSFTVTVITMDTTPPTISNCPATQSISVELGLTGGNVIWVEPSATDLSGTADLSVRSHAPGSEFPLGQTTVMYIFVDASMNANICQFIVIVNTVDTMSPIISDCPGIITQEIELGLTGTTIFWTEPTATDLSGVAIVTMRSNAPNDFFTTGLTTVSYTFSDNAGNTAVCTFMIFITTIDTIPPTISGCPADISETIELGLPGRVISWTEPTASDISGTAMLSSRSDAPGTFFAVDVEHRTITYTFVDASGNTAICEFMLWFIIEDTTPPVIMCSSDVTVTVEVTVPSQGGAAASFSAATATDLSGTATTLCDAVSGNFFVIGNTVVTCTAADQSGNEAMCTFNVNVIEVDTTDPVVTCQEDVSVIVIEGASGAFVDFAGAALISDNSGSASIISISPQSGSFFEVGSRSVVVIVADAAGNDANCVFQVIVSEGNPCDPDPCQNGGFCVIDSINQFQCVCPDCFSGTVCEIEANACDVSTCQNGAACVEVEGSCTLFTCECSPCFFGEFCQNSVNPCELATCLNGAQCLPDTQEDCSGYACICTGCFVGVRCDLEIDPCFPNPCQNGALCFRDAINCFQYTCQCQGCFNGADCEVAIPDPCSFNPCQNGALCTRLTVTCNAYRCTCPPGFGGFNCDMRLSINANPCNSFPCDNGATCVQTSADGYVCFCTDGYAGINCGQFAASLPILQFACASNPCVNDGFCRDSFNSLSNNQIYQPQYSCICPEGFTGTNCQLPTVVSPQMNMCLQPRCQNGGVCVNTYDSFSLELIYSCQCQIGFVGQDCEIPAPIPCLSNPCQNGGQCRDFNTYFLCLCIDNFSGRFCQVAPNTGRPVVINCPSEDIIVETDGGSSTVTWEEPIGFGAGGSAQLIYRSHAPGDVFFAGETPVTYLFADPNFQFAECMFFVIVRSSNRCLGLPCMNGGSCLQTGNQLCDCSGTGFGGPRCDNFGILDVTVSYTLPDLVKLGLVSFDPCIDFGVLDVTVSDVLSNLVSFGSCIDFGVLVVTVVADSFTCFCLSPYSGTFCEMRDDGCSPNPCQNGGTCTPLVNNDFRCTCQAGFGGDSCELGVDPIVEVLLSELPNGIFQLDGFPEPYADNLDMRYIVRSNNPNVVLQMTILVLDLRTGDILQIGSGSVIGNNVLGTFNGNTVPPAQALTSTSNSAWCRFTSNSDGLSGTGFIFRIVEVPGNACLPNPCQNGGTCSVVNGSPFCICPPGLPQPTCSVVLSDLPGGILGLQSFPGLYQDGLSLFWILQDDNPDAFYELVLVDLDLGAGDVLEFGSGSDIGVNVLETFNGLTINNVPLGNRVFSTSSNAAWITFNSNFDGLRGTGFQLQIIRRVLLVVDGGQFALDSYPDPYPDNSNIGWIFLDMNTDVRYDIVVVDLDLGDGDLLSFGSGTVIGENVLFSFNAMSIEDLVSVVNVFTTESNGGWITFQSDDDGVTGRGFLLTLVQRTVINGDITPPVITGCDQNFEFFSFPPTIDSFAFFWEEPTATDNDGEPPVVSRSLVPGTAIGFGVPQYVHYNFTDTSGNIAFCWFRILFDSEPPFLCRPENNQCAPDEICDRDPDTNLAACIPLVGRKRRDVSFNQFIPNGDIDCQCQNGGSCASMDTGQEFCLCTENFEGATCEVPRTKTDGSEYTTYVSLTSLTVVSLLVVITIFLAALTCMVFKQLSWRPTPISHQKLIS</sequence>
<feature type="domain" description="EGF-like" evidence="9">
    <location>
        <begin position="785"/>
        <end position="822"/>
    </location>
</feature>
<dbReference type="SMART" id="SM00179">
    <property type="entry name" value="EGF_CA"/>
    <property type="match status" value="8"/>
</dbReference>
<keyword evidence="4 6" id="KW-1015">Disulfide bond</keyword>
<dbReference type="SUPFAM" id="SSF49854">
    <property type="entry name" value="Spermadhesin, CUB domain"/>
    <property type="match status" value="3"/>
</dbReference>
<feature type="domain" description="HYR" evidence="10">
    <location>
        <begin position="447"/>
        <end position="530"/>
    </location>
</feature>
<feature type="domain" description="EGF-like" evidence="9">
    <location>
        <begin position="1534"/>
        <end position="1570"/>
    </location>
</feature>
<name>A0A2G8KH57_STIJA</name>
<dbReference type="Proteomes" id="UP000230750">
    <property type="component" value="Unassembled WGS sequence"/>
</dbReference>
<feature type="disulfide bond" evidence="6">
    <location>
        <begin position="853"/>
        <end position="862"/>
    </location>
</feature>
<feature type="domain" description="HYR" evidence="10">
    <location>
        <begin position="363"/>
        <end position="446"/>
    </location>
</feature>
<dbReference type="PROSITE" id="PS01186">
    <property type="entry name" value="EGF_2"/>
    <property type="match status" value="6"/>
</dbReference>
<dbReference type="PROSITE" id="PS50825">
    <property type="entry name" value="HYR"/>
    <property type="match status" value="11"/>
</dbReference>
<dbReference type="GO" id="GO:0000902">
    <property type="term" value="P:cell morphogenesis"/>
    <property type="evidence" value="ECO:0007669"/>
    <property type="project" value="UniProtKB-ARBA"/>
</dbReference>
<dbReference type="InterPro" id="IPR003410">
    <property type="entry name" value="HYR_dom"/>
</dbReference>
<dbReference type="Pfam" id="PF00008">
    <property type="entry name" value="EGF"/>
    <property type="match status" value="4"/>
</dbReference>
<feature type="domain" description="HYR" evidence="10">
    <location>
        <begin position="112"/>
        <end position="195"/>
    </location>
</feature>
<dbReference type="SMART" id="SM00042">
    <property type="entry name" value="CUB"/>
    <property type="match status" value="1"/>
</dbReference>
<dbReference type="PROSITE" id="PS50026">
    <property type="entry name" value="EGF_3"/>
    <property type="match status" value="14"/>
</dbReference>
<feature type="domain" description="EGF-like" evidence="9">
    <location>
        <begin position="1139"/>
        <end position="1175"/>
    </location>
</feature>
<feature type="domain" description="EGF-like" evidence="9">
    <location>
        <begin position="949"/>
        <end position="988"/>
    </location>
</feature>
<dbReference type="GO" id="GO:0048666">
    <property type="term" value="P:neuron development"/>
    <property type="evidence" value="ECO:0007669"/>
    <property type="project" value="UniProtKB-ARBA"/>
</dbReference>
<feature type="domain" description="EGF-like" evidence="9">
    <location>
        <begin position="1377"/>
        <end position="1414"/>
    </location>
</feature>
<evidence type="ECO:0000313" key="11">
    <source>
        <dbReference type="EMBL" id="PIK47309.1"/>
    </source>
</evidence>
<feature type="domain" description="HYR" evidence="10">
    <location>
        <begin position="531"/>
        <end position="616"/>
    </location>
</feature>
<keyword evidence="2" id="KW-0732">Signal</keyword>
<feature type="domain" description="EGF-like" evidence="9">
    <location>
        <begin position="824"/>
        <end position="863"/>
    </location>
</feature>
<dbReference type="InterPro" id="IPR013032">
    <property type="entry name" value="EGF-like_CS"/>
</dbReference>
<feature type="disulfide bond" evidence="6">
    <location>
        <begin position="1963"/>
        <end position="1972"/>
    </location>
</feature>
<feature type="disulfide bond" evidence="6">
    <location>
        <begin position="812"/>
        <end position="821"/>
    </location>
</feature>
<comment type="caution">
    <text evidence="11">The sequence shown here is derived from an EMBL/GenBank/DDBJ whole genome shotgun (WGS) entry which is preliminary data.</text>
</comment>
<dbReference type="InterPro" id="IPR000152">
    <property type="entry name" value="EGF-type_Asp/Asn_hydroxyl_site"/>
</dbReference>
<feature type="disulfide bond" evidence="6">
    <location>
        <begin position="1021"/>
        <end position="1030"/>
    </location>
</feature>
<feature type="disulfide bond" evidence="6">
    <location>
        <begin position="978"/>
        <end position="987"/>
    </location>
</feature>
<dbReference type="Gene3D" id="2.10.25.10">
    <property type="entry name" value="Laminin"/>
    <property type="match status" value="11"/>
</dbReference>
<keyword evidence="5" id="KW-0325">Glycoprotein</keyword>
<evidence type="ECO:0000256" key="7">
    <source>
        <dbReference type="SAM" id="Phobius"/>
    </source>
</evidence>
<keyword evidence="1 6" id="KW-0245">EGF-like domain</keyword>
<feature type="disulfide bond" evidence="6">
    <location>
        <begin position="1346"/>
        <end position="1363"/>
    </location>
</feature>
<comment type="caution">
    <text evidence="6">Lacks conserved residue(s) required for the propagation of feature annotation.</text>
</comment>
<dbReference type="InterPro" id="IPR035914">
    <property type="entry name" value="Sperma_CUB_dom_sf"/>
</dbReference>
<feature type="disulfide bond" evidence="6">
    <location>
        <begin position="1076"/>
        <end position="1085"/>
    </location>
</feature>
<dbReference type="PROSITE" id="PS00010">
    <property type="entry name" value="ASX_HYDROXYL"/>
    <property type="match status" value="1"/>
</dbReference>
<feature type="domain" description="CUB" evidence="8">
    <location>
        <begin position="1413"/>
        <end position="1533"/>
    </location>
</feature>
<dbReference type="FunFam" id="2.10.25.10:FF:000230">
    <property type="entry name" value="Delta-like protein"/>
    <property type="match status" value="1"/>
</dbReference>
<dbReference type="CDD" id="cd00041">
    <property type="entry name" value="CUB"/>
    <property type="match status" value="1"/>
</dbReference>
<gene>
    <name evidence="11" type="ORF">BSL78_15809</name>
</gene>
<feature type="domain" description="HYR" evidence="10">
    <location>
        <begin position="196"/>
        <end position="279"/>
    </location>
</feature>
<feature type="domain" description="EGF-like" evidence="9">
    <location>
        <begin position="1337"/>
        <end position="1375"/>
    </location>
</feature>
<evidence type="ECO:0000259" key="8">
    <source>
        <dbReference type="PROSITE" id="PS01180"/>
    </source>
</evidence>
<feature type="domain" description="EGF-like" evidence="9">
    <location>
        <begin position="1040"/>
        <end position="1086"/>
    </location>
</feature>
<dbReference type="PROSITE" id="PS00022">
    <property type="entry name" value="EGF_1"/>
    <property type="match status" value="12"/>
</dbReference>
<dbReference type="CDD" id="cd00054">
    <property type="entry name" value="EGF_CA"/>
    <property type="match status" value="7"/>
</dbReference>
<keyword evidence="3" id="KW-0677">Repeat</keyword>
<feature type="disulfide bond" evidence="6">
    <location>
        <begin position="1126"/>
        <end position="1135"/>
    </location>
</feature>
<feature type="domain" description="HYR" evidence="10">
    <location>
        <begin position="617"/>
        <end position="701"/>
    </location>
</feature>
<feature type="domain" description="EGF-like" evidence="9">
    <location>
        <begin position="907"/>
        <end position="946"/>
    </location>
</feature>
<dbReference type="SUPFAM" id="SSF57196">
    <property type="entry name" value="EGF/Laminin"/>
    <property type="match status" value="9"/>
</dbReference>
<feature type="disulfide bond" evidence="6">
    <location>
        <begin position="895"/>
        <end position="904"/>
    </location>
</feature>
<dbReference type="GO" id="GO:0042063">
    <property type="term" value="P:gliogenesis"/>
    <property type="evidence" value="ECO:0007669"/>
    <property type="project" value="UniProtKB-ARBA"/>
</dbReference>
<keyword evidence="7" id="KW-0472">Membrane</keyword>
<evidence type="ECO:0000256" key="3">
    <source>
        <dbReference type="ARBA" id="ARBA00022737"/>
    </source>
</evidence>
<keyword evidence="7" id="KW-1133">Transmembrane helix</keyword>
<dbReference type="PANTHER" id="PTHR24273:SF32">
    <property type="entry name" value="HYALIN"/>
    <property type="match status" value="1"/>
</dbReference>
<feature type="disulfide bond" evidence="6">
    <location>
        <begin position="1560"/>
        <end position="1569"/>
    </location>
</feature>
<feature type="disulfide bond" evidence="6">
    <location>
        <begin position="1404"/>
        <end position="1413"/>
    </location>
</feature>
<evidence type="ECO:0000259" key="9">
    <source>
        <dbReference type="PROSITE" id="PS50026"/>
    </source>
</evidence>
<reference evidence="11 12" key="1">
    <citation type="journal article" date="2017" name="PLoS Biol.">
        <title>The sea cucumber genome provides insights into morphological evolution and visceral regeneration.</title>
        <authorList>
            <person name="Zhang X."/>
            <person name="Sun L."/>
            <person name="Yuan J."/>
            <person name="Sun Y."/>
            <person name="Gao Y."/>
            <person name="Zhang L."/>
            <person name="Li S."/>
            <person name="Dai H."/>
            <person name="Hamel J.F."/>
            <person name="Liu C."/>
            <person name="Yu Y."/>
            <person name="Liu S."/>
            <person name="Lin W."/>
            <person name="Guo K."/>
            <person name="Jin S."/>
            <person name="Xu P."/>
            <person name="Storey K.B."/>
            <person name="Huan P."/>
            <person name="Zhang T."/>
            <person name="Zhou Y."/>
            <person name="Zhang J."/>
            <person name="Lin C."/>
            <person name="Li X."/>
            <person name="Xing L."/>
            <person name="Huo D."/>
            <person name="Sun M."/>
            <person name="Wang L."/>
            <person name="Mercier A."/>
            <person name="Li F."/>
            <person name="Yang H."/>
            <person name="Xiang J."/>
        </authorList>
    </citation>
    <scope>NUCLEOTIDE SEQUENCE [LARGE SCALE GENOMIC DNA]</scope>
    <source>
        <strain evidence="11">Shaxun</strain>
        <tissue evidence="11">Muscle</tissue>
    </source>
</reference>